<accession>A0ABQ5NUB4</accession>
<keyword evidence="2" id="KW-1185">Reference proteome</keyword>
<comment type="caution">
    <text evidence="1">The sequence shown here is derived from an EMBL/GenBank/DDBJ whole genome shotgun (WGS) entry which is preliminary data.</text>
</comment>
<evidence type="ECO:0000313" key="2">
    <source>
        <dbReference type="Proteomes" id="UP001291653"/>
    </source>
</evidence>
<gene>
    <name evidence="1" type="ORF">SYYSPA8_06140</name>
</gene>
<dbReference type="EMBL" id="BSBI01000002">
    <property type="protein sequence ID" value="GLF93847.1"/>
    <property type="molecule type" value="Genomic_DNA"/>
</dbReference>
<name>A0ABQ5NUB4_9ACTN</name>
<reference evidence="1 2" key="1">
    <citation type="submission" date="2022-10" db="EMBL/GenBank/DDBJ databases">
        <title>Draft genome sequence of Streptomyces sp. YSPA8.</title>
        <authorList>
            <person name="Moriuchi R."/>
            <person name="Dohra H."/>
            <person name="Yamamura H."/>
            <person name="Kodani S."/>
        </authorList>
    </citation>
    <scope>NUCLEOTIDE SEQUENCE [LARGE SCALE GENOMIC DNA]</scope>
    <source>
        <strain evidence="1 2">YSPA8</strain>
    </source>
</reference>
<sequence>MTTASPLGPLDFQLVLLRRMADFQPELVEEARRELDVSTARMREANRRWQALVHAPRGRGALGRYRSVLGPPEHRERRRIGDLECEALRWPVPLWPSLRFEVLADARSAAVWNEWLVRAPGAPAPALRTAADLTPWSCVVDEVARAFGPAAPLEGSAPTRWRLALTLPGGERAVAEFTWGLLQRLA</sequence>
<protein>
    <submittedName>
        <fullName evidence="1">Uncharacterized protein</fullName>
    </submittedName>
</protein>
<dbReference type="Proteomes" id="UP001291653">
    <property type="component" value="Unassembled WGS sequence"/>
</dbReference>
<organism evidence="1 2">
    <name type="scientific">Streptomyces yaizuensis</name>
    <dbReference type="NCBI Taxonomy" id="2989713"/>
    <lineage>
        <taxon>Bacteria</taxon>
        <taxon>Bacillati</taxon>
        <taxon>Actinomycetota</taxon>
        <taxon>Actinomycetes</taxon>
        <taxon>Kitasatosporales</taxon>
        <taxon>Streptomycetaceae</taxon>
        <taxon>Streptomyces</taxon>
    </lineage>
</organism>
<proteinExistence type="predicted"/>
<evidence type="ECO:0000313" key="1">
    <source>
        <dbReference type="EMBL" id="GLF93847.1"/>
    </source>
</evidence>